<dbReference type="EMBL" id="HE577327">
    <property type="protein sequence ID" value="CCC97127.1"/>
    <property type="molecule type" value="Genomic_DNA"/>
</dbReference>
<sequence length="25" mass="3286">MRGSVRIYINLQYAHHEEVYFYYFW</sequence>
<gene>
    <name evidence="1" type="ORF">AZOBR_40296</name>
</gene>
<proteinExistence type="predicted"/>
<keyword evidence="2" id="KW-1185">Reference proteome</keyword>
<dbReference type="Proteomes" id="UP000007319">
    <property type="component" value="Chromosome"/>
</dbReference>
<protein>
    <submittedName>
        <fullName evidence="1">Uncharacterized protein</fullName>
    </submittedName>
</protein>
<name>A0A9P1NL03_9PROT</name>
<dbReference type="KEGG" id="abs:AZOBR_40296"/>
<evidence type="ECO:0000313" key="1">
    <source>
        <dbReference type="EMBL" id="CCC97127.1"/>
    </source>
</evidence>
<organism evidence="1 2">
    <name type="scientific">Azospirillum baldaniorum</name>
    <dbReference type="NCBI Taxonomy" id="1064539"/>
    <lineage>
        <taxon>Bacteria</taxon>
        <taxon>Pseudomonadati</taxon>
        <taxon>Pseudomonadota</taxon>
        <taxon>Alphaproteobacteria</taxon>
        <taxon>Rhodospirillales</taxon>
        <taxon>Azospirillaceae</taxon>
        <taxon>Azospirillum</taxon>
    </lineage>
</organism>
<reference evidence="1 2" key="1">
    <citation type="journal article" date="2011" name="PLoS Genet.">
        <title>Azospirillum genomes reveal transition of bacteria from aquatic to terrestrial environments.</title>
        <authorList>
            <person name="Wisniewski-Dye F."/>
            <person name="Borziak K."/>
            <person name="Khalsa-Moyers G."/>
            <person name="Alexandre G."/>
            <person name="Sukharnikov L.O."/>
            <person name="Wuichet K."/>
            <person name="Hurst G.B."/>
            <person name="McDonald W.H."/>
            <person name="Robertson J.S."/>
            <person name="Barbe V."/>
            <person name="Calteau A."/>
            <person name="Rouy Z."/>
            <person name="Mangenot S."/>
            <person name="Prigent-Combaret C."/>
            <person name="Normand P."/>
            <person name="Boyer M."/>
            <person name="Siguier P."/>
            <person name="Dessaux Y."/>
            <person name="Elmerich C."/>
            <person name="Condemine G."/>
            <person name="Krishnen G."/>
            <person name="Kennedy I."/>
            <person name="Paterson A.H."/>
            <person name="Gonzalez V."/>
            <person name="Mavingui P."/>
            <person name="Zhulin I.B."/>
        </authorList>
    </citation>
    <scope>NUCLEOTIDE SEQUENCE [LARGE SCALE GENOMIC DNA]</scope>
    <source>
        <strain evidence="1 2">Sp245</strain>
    </source>
</reference>
<accession>A0A9P1NL03</accession>
<evidence type="ECO:0000313" key="2">
    <source>
        <dbReference type="Proteomes" id="UP000007319"/>
    </source>
</evidence>
<dbReference type="AlphaFoldDB" id="A0A9P1NL03"/>